<name>A0A9P5CHI4_9HYPO</name>
<evidence type="ECO:0000313" key="1">
    <source>
        <dbReference type="EMBL" id="KAF3074537.1"/>
    </source>
</evidence>
<organism evidence="1 2">
    <name type="scientific">Trichoderma lentiforme</name>
    <dbReference type="NCBI Taxonomy" id="1567552"/>
    <lineage>
        <taxon>Eukaryota</taxon>
        <taxon>Fungi</taxon>
        <taxon>Dikarya</taxon>
        <taxon>Ascomycota</taxon>
        <taxon>Pezizomycotina</taxon>
        <taxon>Sordariomycetes</taxon>
        <taxon>Hypocreomycetidae</taxon>
        <taxon>Hypocreales</taxon>
        <taxon>Hypocreaceae</taxon>
        <taxon>Trichoderma</taxon>
    </lineage>
</organism>
<comment type="caution">
    <text evidence="1">The sequence shown here is derived from an EMBL/GenBank/DDBJ whole genome shotgun (WGS) entry which is preliminary data.</text>
</comment>
<dbReference type="Proteomes" id="UP000801864">
    <property type="component" value="Unassembled WGS sequence"/>
</dbReference>
<sequence>ASTSPASTSPASASPTSASSDLLFPLCTCPGPLLSGQLICTGNTSQCTLDQLGVSVCCAPGQKAVSGKCVDLPIPGILCTDGKTICSGKTQCTQDNKGAIMCCGLNQNAINDGRTICSGNTPQCCTNVSIFVDSTGGASSNTICCGVGQKALNGKCYPGNAKLLPCYRDGPCDFGNGYYCAWNAGNGDSKCCKMDEYYKGTQCIKKP</sequence>
<reference evidence="1 2" key="1">
    <citation type="submission" date="2018-06" db="EMBL/GenBank/DDBJ databases">
        <title>Genome analysis of cellulolytic fungus Trichoderma lentiforme CFAM-422.</title>
        <authorList>
            <person name="Steindorff A.S."/>
            <person name="Formighieri E.F."/>
            <person name="Midorikawa G.E.O."/>
            <person name="Tamietti M.S."/>
            <person name="Ramos E.Z."/>
            <person name="Silva A.S."/>
            <person name="Bon E.P.S."/>
            <person name="Mendes T.D."/>
            <person name="Damaso M.C.T."/>
            <person name="Favaro L.C.L."/>
        </authorList>
    </citation>
    <scope>NUCLEOTIDE SEQUENCE [LARGE SCALE GENOMIC DNA]</scope>
    <source>
        <strain evidence="1 2">CFAM-422</strain>
    </source>
</reference>
<dbReference type="EMBL" id="QLNT01000005">
    <property type="protein sequence ID" value="KAF3074537.1"/>
    <property type="molecule type" value="Genomic_DNA"/>
</dbReference>
<keyword evidence="2" id="KW-1185">Reference proteome</keyword>
<gene>
    <name evidence="1" type="ORF">CFAM422_003406</name>
</gene>
<proteinExistence type="predicted"/>
<accession>A0A9P5CHI4</accession>
<evidence type="ECO:0000313" key="2">
    <source>
        <dbReference type="Proteomes" id="UP000801864"/>
    </source>
</evidence>
<dbReference type="AlphaFoldDB" id="A0A9P5CHI4"/>
<feature type="non-terminal residue" evidence="1">
    <location>
        <position position="207"/>
    </location>
</feature>
<protein>
    <submittedName>
        <fullName evidence="1">Uncharacterized protein</fullName>
    </submittedName>
</protein>